<dbReference type="AlphaFoldDB" id="A0A2G8LRI1"/>
<keyword evidence="3" id="KW-1185">Reference proteome</keyword>
<dbReference type="Proteomes" id="UP000230750">
    <property type="component" value="Unassembled WGS sequence"/>
</dbReference>
<evidence type="ECO:0000259" key="1">
    <source>
        <dbReference type="Pfam" id="PF00248"/>
    </source>
</evidence>
<sequence>MEPLVEKGLAKSIGVSNVNLQQLGEILRIAKVPCVNNQIENHPFLDQTGLIKFSKENNVSITAFGPLGSPERPWAPENDKNLRNDPVVKKIADSRKCTPVQILIAYNLSQGLVCAPKSTCVERIEENFKVISWCLVHTSALCSTYSLQISLRRGARPEHVLFADLRKVTCM</sequence>
<dbReference type="OrthoDB" id="416253at2759"/>
<proteinExistence type="predicted"/>
<evidence type="ECO:0000313" key="3">
    <source>
        <dbReference type="Proteomes" id="UP000230750"/>
    </source>
</evidence>
<dbReference type="STRING" id="307972.A0A2G8LRI1"/>
<accession>A0A2G8LRI1</accession>
<dbReference type="PANTHER" id="PTHR11732">
    <property type="entry name" value="ALDO/KETO REDUCTASE"/>
    <property type="match status" value="1"/>
</dbReference>
<gene>
    <name evidence="2" type="ORF">BSL78_00207</name>
</gene>
<dbReference type="InterPro" id="IPR020471">
    <property type="entry name" value="AKR"/>
</dbReference>
<protein>
    <submittedName>
        <fullName evidence="2">Aldo-keto reductase family 1 member B10</fullName>
    </submittedName>
</protein>
<dbReference type="InterPro" id="IPR036812">
    <property type="entry name" value="NAD(P)_OxRdtase_dom_sf"/>
</dbReference>
<evidence type="ECO:0000313" key="2">
    <source>
        <dbReference type="EMBL" id="PIK62873.1"/>
    </source>
</evidence>
<dbReference type="SUPFAM" id="SSF51430">
    <property type="entry name" value="NAD(P)-linked oxidoreductase"/>
    <property type="match status" value="1"/>
</dbReference>
<dbReference type="Pfam" id="PF00248">
    <property type="entry name" value="Aldo_ket_red"/>
    <property type="match status" value="1"/>
</dbReference>
<dbReference type="PRINTS" id="PR00069">
    <property type="entry name" value="ALDKETRDTASE"/>
</dbReference>
<dbReference type="GO" id="GO:0016491">
    <property type="term" value="F:oxidoreductase activity"/>
    <property type="evidence" value="ECO:0007669"/>
    <property type="project" value="InterPro"/>
</dbReference>
<dbReference type="InterPro" id="IPR023210">
    <property type="entry name" value="NADP_OxRdtase_dom"/>
</dbReference>
<comment type="caution">
    <text evidence="2">The sequence shown here is derived from an EMBL/GenBank/DDBJ whole genome shotgun (WGS) entry which is preliminary data.</text>
</comment>
<dbReference type="Gene3D" id="3.20.20.100">
    <property type="entry name" value="NADP-dependent oxidoreductase domain"/>
    <property type="match status" value="1"/>
</dbReference>
<reference evidence="2 3" key="1">
    <citation type="journal article" date="2017" name="PLoS Biol.">
        <title>The sea cucumber genome provides insights into morphological evolution and visceral regeneration.</title>
        <authorList>
            <person name="Zhang X."/>
            <person name="Sun L."/>
            <person name="Yuan J."/>
            <person name="Sun Y."/>
            <person name="Gao Y."/>
            <person name="Zhang L."/>
            <person name="Li S."/>
            <person name="Dai H."/>
            <person name="Hamel J.F."/>
            <person name="Liu C."/>
            <person name="Yu Y."/>
            <person name="Liu S."/>
            <person name="Lin W."/>
            <person name="Guo K."/>
            <person name="Jin S."/>
            <person name="Xu P."/>
            <person name="Storey K.B."/>
            <person name="Huan P."/>
            <person name="Zhang T."/>
            <person name="Zhou Y."/>
            <person name="Zhang J."/>
            <person name="Lin C."/>
            <person name="Li X."/>
            <person name="Xing L."/>
            <person name="Huo D."/>
            <person name="Sun M."/>
            <person name="Wang L."/>
            <person name="Mercier A."/>
            <person name="Li F."/>
            <person name="Yang H."/>
            <person name="Xiang J."/>
        </authorList>
    </citation>
    <scope>NUCLEOTIDE SEQUENCE [LARGE SCALE GENOMIC DNA]</scope>
    <source>
        <strain evidence="2">Shaxun</strain>
        <tissue evidence="2">Muscle</tissue>
    </source>
</reference>
<dbReference type="EMBL" id="MRZV01000004">
    <property type="protein sequence ID" value="PIK62873.1"/>
    <property type="molecule type" value="Genomic_DNA"/>
</dbReference>
<organism evidence="2 3">
    <name type="scientific">Stichopus japonicus</name>
    <name type="common">Sea cucumber</name>
    <dbReference type="NCBI Taxonomy" id="307972"/>
    <lineage>
        <taxon>Eukaryota</taxon>
        <taxon>Metazoa</taxon>
        <taxon>Echinodermata</taxon>
        <taxon>Eleutherozoa</taxon>
        <taxon>Echinozoa</taxon>
        <taxon>Holothuroidea</taxon>
        <taxon>Aspidochirotacea</taxon>
        <taxon>Aspidochirotida</taxon>
        <taxon>Stichopodidae</taxon>
        <taxon>Apostichopus</taxon>
    </lineage>
</organism>
<feature type="domain" description="NADP-dependent oxidoreductase" evidence="1">
    <location>
        <begin position="1"/>
        <end position="132"/>
    </location>
</feature>
<name>A0A2G8LRI1_STIJA</name>